<feature type="transmembrane region" description="Helical" evidence="1">
    <location>
        <begin position="80"/>
        <end position="102"/>
    </location>
</feature>
<reference evidence="2" key="1">
    <citation type="journal article" date="2020" name="Stud. Mycol.">
        <title>101 Dothideomycetes genomes: a test case for predicting lifestyles and emergence of pathogens.</title>
        <authorList>
            <person name="Haridas S."/>
            <person name="Albert R."/>
            <person name="Binder M."/>
            <person name="Bloem J."/>
            <person name="Labutti K."/>
            <person name="Salamov A."/>
            <person name="Andreopoulos B."/>
            <person name="Baker S."/>
            <person name="Barry K."/>
            <person name="Bills G."/>
            <person name="Bluhm B."/>
            <person name="Cannon C."/>
            <person name="Castanera R."/>
            <person name="Culley D."/>
            <person name="Daum C."/>
            <person name="Ezra D."/>
            <person name="Gonzalez J."/>
            <person name="Henrissat B."/>
            <person name="Kuo A."/>
            <person name="Liang C."/>
            <person name="Lipzen A."/>
            <person name="Lutzoni F."/>
            <person name="Magnuson J."/>
            <person name="Mondo S."/>
            <person name="Nolan M."/>
            <person name="Ohm R."/>
            <person name="Pangilinan J."/>
            <person name="Park H.-J."/>
            <person name="Ramirez L."/>
            <person name="Alfaro M."/>
            <person name="Sun H."/>
            <person name="Tritt A."/>
            <person name="Yoshinaga Y."/>
            <person name="Zwiers L.-H."/>
            <person name="Turgeon B."/>
            <person name="Goodwin S."/>
            <person name="Spatafora J."/>
            <person name="Crous P."/>
            <person name="Grigoriev I."/>
        </authorList>
    </citation>
    <scope>NUCLEOTIDE SEQUENCE</scope>
    <source>
        <strain evidence="2">CBS 279.74</strain>
    </source>
</reference>
<protein>
    <submittedName>
        <fullName evidence="2">Uncharacterized protein</fullName>
    </submittedName>
</protein>
<keyword evidence="1" id="KW-0472">Membrane</keyword>
<keyword evidence="1" id="KW-1133">Transmembrane helix</keyword>
<feature type="transmembrane region" description="Helical" evidence="1">
    <location>
        <begin position="42"/>
        <end position="60"/>
    </location>
</feature>
<sequence>MAQSQSRLAARVTPSIVHTLLSILKSRLSYLRMTYPTLSAKIMRYLGRIALFGLVGFILFGDTGFKRASSFCSHVVFGRIMLEASPLLTLSYSMIVPLYRLFSDLHHGFKKRASWTHIATQILKAAGDMEKRSRVMDEAFLEGIRPPRPWVFISGIYVSSLGLAYISPEIDNRLQEQFARATLALVALYFDPEIGGAVQKYPAALKSMVNSIIDGIAVRLGLKGLPWAYPIVCSLLISPIILAIDYRYPEWKGYLQAIFLIRRSEYKSWKDPELWMSLVLRYTIFGLIYMLYRVRRGFKLARDVRRREEAISVPGIPVFASQYASYGAAKHQVLIVGDSKHELTVSRDGAALAEYKHMNFNIDHEQRKRARDQGVLALKDHYVYLVGWTKQDNQQIAALCKAKIASWVYNVTSRNCQHFIREVADEIIPSDMQAQDWGYFRLRTATAYQRWLIDGWKFRFPFTLTWSAFGIYRTLTRPEVSKNKWTRRGEWFGSFYAQMYILKYIFGRYF</sequence>
<keyword evidence="1" id="KW-0812">Transmembrane</keyword>
<feature type="transmembrane region" description="Helical" evidence="1">
    <location>
        <begin position="274"/>
        <end position="292"/>
    </location>
</feature>
<proteinExistence type="predicted"/>
<dbReference type="AlphaFoldDB" id="A0A6G1KFB4"/>
<evidence type="ECO:0000313" key="2">
    <source>
        <dbReference type="EMBL" id="KAF2711162.1"/>
    </source>
</evidence>
<accession>A0A6G1KFB4</accession>
<feature type="transmembrane region" description="Helical" evidence="1">
    <location>
        <begin position="227"/>
        <end position="244"/>
    </location>
</feature>
<gene>
    <name evidence="2" type="ORF">K504DRAFT_454161</name>
</gene>
<name>A0A6G1KFB4_9PLEO</name>
<dbReference type="Proteomes" id="UP000799428">
    <property type="component" value="Unassembled WGS sequence"/>
</dbReference>
<evidence type="ECO:0000256" key="1">
    <source>
        <dbReference type="SAM" id="Phobius"/>
    </source>
</evidence>
<dbReference type="OrthoDB" id="3625606at2759"/>
<dbReference type="EMBL" id="MU005768">
    <property type="protein sequence ID" value="KAF2711162.1"/>
    <property type="molecule type" value="Genomic_DNA"/>
</dbReference>
<organism evidence="2 3">
    <name type="scientific">Pleomassaria siparia CBS 279.74</name>
    <dbReference type="NCBI Taxonomy" id="1314801"/>
    <lineage>
        <taxon>Eukaryota</taxon>
        <taxon>Fungi</taxon>
        <taxon>Dikarya</taxon>
        <taxon>Ascomycota</taxon>
        <taxon>Pezizomycotina</taxon>
        <taxon>Dothideomycetes</taxon>
        <taxon>Pleosporomycetidae</taxon>
        <taxon>Pleosporales</taxon>
        <taxon>Pleomassariaceae</taxon>
        <taxon>Pleomassaria</taxon>
    </lineage>
</organism>
<evidence type="ECO:0000313" key="3">
    <source>
        <dbReference type="Proteomes" id="UP000799428"/>
    </source>
</evidence>
<keyword evidence="3" id="KW-1185">Reference proteome</keyword>